<comment type="similarity">
    <text evidence="1">Belongs to the MEMO1 family.</text>
</comment>
<dbReference type="Pfam" id="PF01875">
    <property type="entry name" value="Memo"/>
    <property type="match status" value="1"/>
</dbReference>
<proteinExistence type="inferred from homology"/>
<reference evidence="3 4" key="1">
    <citation type="submission" date="2023-08" db="EMBL/GenBank/DDBJ databases">
        <title>Black Yeasts Isolated from many extreme environments.</title>
        <authorList>
            <person name="Coleine C."/>
            <person name="Stajich J.E."/>
            <person name="Selbmann L."/>
        </authorList>
    </citation>
    <scope>NUCLEOTIDE SEQUENCE [LARGE SCALE GENOMIC DNA]</scope>
    <source>
        <strain evidence="3 4">CCFEE 536</strain>
    </source>
</reference>
<keyword evidence="4" id="KW-1185">Reference proteome</keyword>
<dbReference type="EMBL" id="JAVRRA010016921">
    <property type="protein sequence ID" value="KAK5201017.1"/>
    <property type="molecule type" value="Genomic_DNA"/>
</dbReference>
<sequence>MPTRQATHAGSWYSSNRSELSSQLDAWLSQAQPGAKHTGPLSSSTAPAQQLPVPGARVIIAPKRVFLLGPSHHFHLTKCALSQCDAYKTPFGDLAVDTATIAELHESGLFDRMAESVDEEEHSLEMHLPYIYKMLSLTFPSPSGFPPLIPILVGSTSASTERRFGALLAPYLADPSSVFIVSSDFCHWGTRFRYTYYEPPSSAPVSLKNGDRAPSDPPIHESIKAVDFRCMGACESGRHAEWLDVLERTGNTVCGRHPIGVVMAAMETLRDEEGGGGRGGGGGQGSSTGVKGEQGNGKFRF</sequence>
<dbReference type="Proteomes" id="UP001357485">
    <property type="component" value="Unassembled WGS sequence"/>
</dbReference>
<accession>A0ABR0LNA3</accession>
<gene>
    <name evidence="3" type="ORF">LTR16_004127</name>
</gene>
<dbReference type="PANTHER" id="PTHR11060">
    <property type="entry name" value="PROTEIN MEMO1"/>
    <property type="match status" value="1"/>
</dbReference>
<feature type="non-terminal residue" evidence="3">
    <location>
        <position position="301"/>
    </location>
</feature>
<evidence type="ECO:0000313" key="4">
    <source>
        <dbReference type="Proteomes" id="UP001357485"/>
    </source>
</evidence>
<name>A0ABR0LNA3_9PEZI</name>
<evidence type="ECO:0000313" key="3">
    <source>
        <dbReference type="EMBL" id="KAK5201017.1"/>
    </source>
</evidence>
<dbReference type="Gene3D" id="3.40.830.10">
    <property type="entry name" value="LigB-like"/>
    <property type="match status" value="1"/>
</dbReference>
<protein>
    <recommendedName>
        <fullName evidence="5">AmmeMemoRadiSam system protein B</fullName>
    </recommendedName>
</protein>
<dbReference type="CDD" id="cd07361">
    <property type="entry name" value="MEMO_like"/>
    <property type="match status" value="1"/>
</dbReference>
<evidence type="ECO:0000256" key="1">
    <source>
        <dbReference type="ARBA" id="ARBA00006315"/>
    </source>
</evidence>
<organism evidence="3 4">
    <name type="scientific">Cryomyces antarcticus</name>
    <dbReference type="NCBI Taxonomy" id="329879"/>
    <lineage>
        <taxon>Eukaryota</taxon>
        <taxon>Fungi</taxon>
        <taxon>Dikarya</taxon>
        <taxon>Ascomycota</taxon>
        <taxon>Pezizomycotina</taxon>
        <taxon>Dothideomycetes</taxon>
        <taxon>Dothideomycetes incertae sedis</taxon>
        <taxon>Cryomyces</taxon>
    </lineage>
</organism>
<dbReference type="NCBIfam" id="TIGR04336">
    <property type="entry name" value="AmmeMemoSam_B"/>
    <property type="match status" value="1"/>
</dbReference>
<feature type="compositionally biased region" description="Gly residues" evidence="2">
    <location>
        <begin position="276"/>
        <end position="286"/>
    </location>
</feature>
<dbReference type="InterPro" id="IPR002737">
    <property type="entry name" value="MEMO1_fam"/>
</dbReference>
<evidence type="ECO:0008006" key="5">
    <source>
        <dbReference type="Google" id="ProtNLM"/>
    </source>
</evidence>
<evidence type="ECO:0000256" key="2">
    <source>
        <dbReference type="SAM" id="MobiDB-lite"/>
    </source>
</evidence>
<feature type="region of interest" description="Disordered" evidence="2">
    <location>
        <begin position="271"/>
        <end position="301"/>
    </location>
</feature>
<dbReference type="PANTHER" id="PTHR11060:SF0">
    <property type="entry name" value="PROTEIN MEMO1"/>
    <property type="match status" value="1"/>
</dbReference>
<comment type="caution">
    <text evidence="3">The sequence shown here is derived from an EMBL/GenBank/DDBJ whole genome shotgun (WGS) entry which is preliminary data.</text>
</comment>